<keyword evidence="4" id="KW-1185">Reference proteome</keyword>
<comment type="caution">
    <text evidence="3">The sequence shown here is derived from an EMBL/GenBank/DDBJ whole genome shotgun (WGS) entry which is preliminary data.</text>
</comment>
<evidence type="ECO:0000256" key="1">
    <source>
        <dbReference type="SAM" id="MobiDB-lite"/>
    </source>
</evidence>
<name>A0A1T3MGK0_9FLAO</name>
<reference evidence="3 4" key="1">
    <citation type="submission" date="2016-06" db="EMBL/GenBank/DDBJ databases">
        <title>Revisiting the taxonomy of the Elizabethkingia Genus based on Whole-Genome Sequencing, Optical Mapping, and MALDI-TOF.</title>
        <authorList>
            <person name="Nicholson A.C."/>
        </authorList>
    </citation>
    <scope>NUCLEOTIDE SEQUENCE [LARGE SCALE GENOMIC DNA]</scope>
    <source>
        <strain evidence="3 4">G4070</strain>
    </source>
</reference>
<protein>
    <submittedName>
        <fullName evidence="3">Uncharacterized protein</fullName>
    </submittedName>
</protein>
<keyword evidence="2" id="KW-1133">Transmembrane helix</keyword>
<evidence type="ECO:0000313" key="3">
    <source>
        <dbReference type="EMBL" id="OPC63773.1"/>
    </source>
</evidence>
<feature type="region of interest" description="Disordered" evidence="1">
    <location>
        <begin position="133"/>
        <end position="156"/>
    </location>
</feature>
<organism evidence="3 4">
    <name type="scientific">Elizabethkingia occulta</name>
    <dbReference type="NCBI Taxonomy" id="1867263"/>
    <lineage>
        <taxon>Bacteria</taxon>
        <taxon>Pseudomonadati</taxon>
        <taxon>Bacteroidota</taxon>
        <taxon>Flavobacteriia</taxon>
        <taxon>Flavobacteriales</taxon>
        <taxon>Weeksellaceae</taxon>
        <taxon>Elizabethkingia</taxon>
    </lineage>
</organism>
<sequence>MTDLELLHFEQLKSEVQAKYLENHTPSYDEISKWKGIDIIYFQEDLRKNAKGNISEKSFYTYFKTSPTAKLPRIDMLNILSIYAGYSSWYDFKKNHAFAEELLLENENNLSESKEPQVESLVEEEYKAPVISEKESTPAIQPGRQIPEVSPSNSKPASKPIIFKVKKYLWIGISAVLAIFVAALTFADSFFTKTYTFKFTDADRSQPVQNEVEIKVLKAGESPLTYRVKPNEAFVYPTKDKTLKMVISSVFYRTDTIIRNLENAPETEVIQLKPNEYNMMLYSYSRSKDFKNRRAQLENLISNDAVIYQVFDNQYFNVETMSKQRYINFLSLPTTSLENLDVIETKISSNGKIVLIKFRIRNNEKGS</sequence>
<gene>
    <name evidence="3" type="ORF">BAZ10_06770</name>
</gene>
<evidence type="ECO:0000256" key="2">
    <source>
        <dbReference type="SAM" id="Phobius"/>
    </source>
</evidence>
<feature type="transmembrane region" description="Helical" evidence="2">
    <location>
        <begin position="168"/>
        <end position="187"/>
    </location>
</feature>
<evidence type="ECO:0000313" key="4">
    <source>
        <dbReference type="Proteomes" id="UP000190813"/>
    </source>
</evidence>
<proteinExistence type="predicted"/>
<dbReference type="Proteomes" id="UP000190813">
    <property type="component" value="Unassembled WGS sequence"/>
</dbReference>
<dbReference type="EMBL" id="MAHX01000016">
    <property type="protein sequence ID" value="OPC63773.1"/>
    <property type="molecule type" value="Genomic_DNA"/>
</dbReference>
<keyword evidence="2" id="KW-0812">Transmembrane</keyword>
<dbReference type="AlphaFoldDB" id="A0A1T3MGK0"/>
<dbReference type="RefSeq" id="WP_078772376.1">
    <property type="nucleotide sequence ID" value="NZ_CBCSBR010000003.1"/>
</dbReference>
<accession>A0A1T3MGK0</accession>
<keyword evidence="2" id="KW-0472">Membrane</keyword>